<keyword evidence="2 4" id="KW-0863">Zinc-finger</keyword>
<keyword evidence="3" id="KW-0862">Zinc</keyword>
<evidence type="ECO:0000256" key="1">
    <source>
        <dbReference type="ARBA" id="ARBA00022723"/>
    </source>
</evidence>
<dbReference type="PROSITE" id="PS01358">
    <property type="entry name" value="ZF_RANBP2_1"/>
    <property type="match status" value="1"/>
</dbReference>
<feature type="domain" description="RanBP2-type" evidence="6">
    <location>
        <begin position="890"/>
        <end position="920"/>
    </location>
</feature>
<reference evidence="7 8" key="1">
    <citation type="submission" date="2016-11" db="EMBL/GenBank/DDBJ databases">
        <title>The macronuclear genome of Stentor coeruleus: a giant cell with tiny introns.</title>
        <authorList>
            <person name="Slabodnick M."/>
            <person name="Ruby J.G."/>
            <person name="Reiff S.B."/>
            <person name="Swart E.C."/>
            <person name="Gosai S."/>
            <person name="Prabakaran S."/>
            <person name="Witkowska E."/>
            <person name="Larue G.E."/>
            <person name="Fisher S."/>
            <person name="Freeman R.M."/>
            <person name="Gunawardena J."/>
            <person name="Chu W."/>
            <person name="Stover N.A."/>
            <person name="Gregory B.D."/>
            <person name="Nowacki M."/>
            <person name="Derisi J."/>
            <person name="Roy S.W."/>
            <person name="Marshall W.F."/>
            <person name="Sood P."/>
        </authorList>
    </citation>
    <scope>NUCLEOTIDE SEQUENCE [LARGE SCALE GENOMIC DNA]</scope>
    <source>
        <strain evidence="7">WM001</strain>
    </source>
</reference>
<keyword evidence="8" id="KW-1185">Reference proteome</keyword>
<feature type="region of interest" description="Disordered" evidence="5">
    <location>
        <begin position="556"/>
        <end position="577"/>
    </location>
</feature>
<keyword evidence="1" id="KW-0479">Metal-binding</keyword>
<evidence type="ECO:0000313" key="8">
    <source>
        <dbReference type="Proteomes" id="UP000187209"/>
    </source>
</evidence>
<sequence>MDIQKPYSREISPNYSYPVTENFEYSSITSAFESLLSIDQLNRAVLSTEPQSIKLTFKVKKLASAMKSSQDAFTSFFSYIPQALKQDLTPTQVISAFIQDFTSEISDFPIALCSIHVSKLLSHTGRPQEIFEKEVPDGKAKIIVFELNWDTDATMENVSKVFKCIPGNIQSQGFMEIASLISCTSNYYSTICKNQENWKSTDKFADKEPLPWVKVAWMMISGLKYPNTIVYQRVEGYKSTANFITSLDFENLVKFSKKQDERAKIIARNTDGINAVENKNFGVNKFVRPNSETKEMYSRLEANYNYSKGENTYNYGIEPRVAGQGTEKYVEDTGRKAQTPNMRKYDYLENKPLPTDEKLQALNEKYSFKPCSRFDLPKPPYRKEEVGLEKANSPKNKEDSYRGWNKNDEMERIHLGSPKDKEYPQFRAFSRQEESYPKLSFTPQRNMSRDIEKFTHISPKESEEPSPYFREKLNFQDKYSDLIKDNRPVDGVEDRKPWGEGQKFREDPENNYKSRLDNRFDYKAQEIDIKDDRGEGIKREDLIEYKPRDLYKDPLAGYKSYSDLNKNEPIRSELPPRGAYRSNIEAITRDEQVKKPLSAYEELNEKYKFLDNKDSKLREGNYLSEQYKTEDPKPRVLYEEPQDDDYKFKDPYYEKKDRFSRDYQAPEVNEGYKAKVGFDYKTIEEIKKKDQPLEGFDRNRVQNYKLSEKDYRTDFKARELPQDIRENYRQDIEINPQGTNFREYDRDPYEKYKAYTAKNDYENQFKKPYNEFSLQNPDSKYEDYSVKAREIYKPSELPPSVVPLEPSRQQDSSNLTDWSCAKCSKKVQGSSYECNDCRLINWDQFYKVKSQLHCKTKTEDNVYRSQAIAETPPKEDQGRRMYSFSDNKEEENADWVCTSCNMNNKSLFFLCKSCRKPRLQSSDVGNEGRKEYKFTS</sequence>
<dbReference type="InterPro" id="IPR001876">
    <property type="entry name" value="Znf_RanBP2"/>
</dbReference>
<evidence type="ECO:0000259" key="6">
    <source>
        <dbReference type="PROSITE" id="PS50199"/>
    </source>
</evidence>
<dbReference type="PROSITE" id="PS50199">
    <property type="entry name" value="ZF_RANBP2_2"/>
    <property type="match status" value="1"/>
</dbReference>
<evidence type="ECO:0000256" key="5">
    <source>
        <dbReference type="SAM" id="MobiDB-lite"/>
    </source>
</evidence>
<dbReference type="AlphaFoldDB" id="A0A1R2C462"/>
<dbReference type="OrthoDB" id="327672at2759"/>
<name>A0A1R2C462_9CILI</name>
<accession>A0A1R2C462</accession>
<proteinExistence type="predicted"/>
<feature type="region of interest" description="Disordered" evidence="5">
    <location>
        <begin position="384"/>
        <end position="408"/>
    </location>
</feature>
<dbReference type="Proteomes" id="UP000187209">
    <property type="component" value="Unassembled WGS sequence"/>
</dbReference>
<feature type="region of interest" description="Disordered" evidence="5">
    <location>
        <begin position="484"/>
        <end position="512"/>
    </location>
</feature>
<feature type="compositionally biased region" description="Basic and acidic residues" evidence="5">
    <location>
        <begin position="395"/>
        <end position="408"/>
    </location>
</feature>
<dbReference type="EMBL" id="MPUH01000291">
    <property type="protein sequence ID" value="OMJ83812.1"/>
    <property type="molecule type" value="Genomic_DNA"/>
</dbReference>
<evidence type="ECO:0000256" key="3">
    <source>
        <dbReference type="ARBA" id="ARBA00022833"/>
    </source>
</evidence>
<evidence type="ECO:0000256" key="2">
    <source>
        <dbReference type="ARBA" id="ARBA00022771"/>
    </source>
</evidence>
<organism evidence="7 8">
    <name type="scientific">Stentor coeruleus</name>
    <dbReference type="NCBI Taxonomy" id="5963"/>
    <lineage>
        <taxon>Eukaryota</taxon>
        <taxon>Sar</taxon>
        <taxon>Alveolata</taxon>
        <taxon>Ciliophora</taxon>
        <taxon>Postciliodesmatophora</taxon>
        <taxon>Heterotrichea</taxon>
        <taxon>Heterotrichida</taxon>
        <taxon>Stentoridae</taxon>
        <taxon>Stentor</taxon>
    </lineage>
</organism>
<gene>
    <name evidence="7" type="ORF">SteCoe_15223</name>
</gene>
<dbReference type="GO" id="GO:0008270">
    <property type="term" value="F:zinc ion binding"/>
    <property type="evidence" value="ECO:0007669"/>
    <property type="project" value="UniProtKB-KW"/>
</dbReference>
<evidence type="ECO:0000313" key="7">
    <source>
        <dbReference type="EMBL" id="OMJ83812.1"/>
    </source>
</evidence>
<protein>
    <recommendedName>
        <fullName evidence="6">RanBP2-type domain-containing protein</fullName>
    </recommendedName>
</protein>
<evidence type="ECO:0000256" key="4">
    <source>
        <dbReference type="PROSITE-ProRule" id="PRU00322"/>
    </source>
</evidence>
<comment type="caution">
    <text evidence="7">The sequence shown here is derived from an EMBL/GenBank/DDBJ whole genome shotgun (WGS) entry which is preliminary data.</text>
</comment>